<organism evidence="1 2">
    <name type="scientific">Gynuella sunshinyii YC6258</name>
    <dbReference type="NCBI Taxonomy" id="1445510"/>
    <lineage>
        <taxon>Bacteria</taxon>
        <taxon>Pseudomonadati</taxon>
        <taxon>Pseudomonadota</taxon>
        <taxon>Gammaproteobacteria</taxon>
        <taxon>Oceanospirillales</taxon>
        <taxon>Saccharospirillaceae</taxon>
        <taxon>Gynuella</taxon>
    </lineage>
</organism>
<name>A0A0C5VLP8_9GAMM</name>
<dbReference type="Proteomes" id="UP000032266">
    <property type="component" value="Chromosome"/>
</dbReference>
<reference evidence="1 2" key="1">
    <citation type="submission" date="2014-01" db="EMBL/GenBank/DDBJ databases">
        <title>Full genme sequencing of cellulolytic bacterium Gynuella sunshinyii YC6258T gen. nov., sp. nov.</title>
        <authorList>
            <person name="Khan H."/>
            <person name="Chung E.J."/>
            <person name="Chung Y.R."/>
        </authorList>
    </citation>
    <scope>NUCLEOTIDE SEQUENCE [LARGE SCALE GENOMIC DNA]</scope>
    <source>
        <strain evidence="1 2">YC6258</strain>
    </source>
</reference>
<accession>A0A0C5VLP8</accession>
<dbReference type="STRING" id="1445510.YC6258_03175"/>
<gene>
    <name evidence="1" type="ORF">YC6258_03175</name>
</gene>
<keyword evidence="2" id="KW-1185">Reference proteome</keyword>
<dbReference type="EMBL" id="CP007142">
    <property type="protein sequence ID" value="AJQ95211.1"/>
    <property type="molecule type" value="Genomic_DNA"/>
</dbReference>
<evidence type="ECO:0000313" key="1">
    <source>
        <dbReference type="EMBL" id="AJQ95211.1"/>
    </source>
</evidence>
<evidence type="ECO:0000313" key="2">
    <source>
        <dbReference type="Proteomes" id="UP000032266"/>
    </source>
</evidence>
<protein>
    <submittedName>
        <fullName evidence="1">Uncharacterized protein</fullName>
    </submittedName>
</protein>
<dbReference type="HOGENOM" id="CLU_2069801_0_0_6"/>
<proteinExistence type="predicted"/>
<dbReference type="RefSeq" id="WP_044617558.1">
    <property type="nucleotide sequence ID" value="NZ_CP007142.1"/>
</dbReference>
<dbReference type="KEGG" id="gsn:YC6258_03175"/>
<sequence>MKTSAKRHTDTFQQASLFPMEENEQHWLEKYRKEIKAALDCSPLLLVFNPKSSISTIQLLGQGILPKQVRVVHCAPEKVFAYAWQALANDNIGFIVSEQEGIFENRQRAQLQNFKLVA</sequence>
<dbReference type="AlphaFoldDB" id="A0A0C5VLP8"/>